<evidence type="ECO:0000256" key="18">
    <source>
        <dbReference type="ARBA" id="ARBA00023289"/>
    </source>
</evidence>
<dbReference type="InterPro" id="IPR001254">
    <property type="entry name" value="Trypsin_dom"/>
</dbReference>
<keyword evidence="21" id="KW-0539">Nucleus</keyword>
<evidence type="ECO:0000256" key="9">
    <source>
        <dbReference type="ARBA" id="ARBA00022475"/>
    </source>
</evidence>
<keyword evidence="13" id="KW-0524">Neurogenesis</keyword>
<evidence type="ECO:0000256" key="16">
    <source>
        <dbReference type="ARBA" id="ARBA00023157"/>
    </source>
</evidence>
<evidence type="ECO:0000259" key="26">
    <source>
        <dbReference type="PROSITE" id="PS50804"/>
    </source>
</evidence>
<evidence type="ECO:0000313" key="28">
    <source>
        <dbReference type="Proteomes" id="UP000322234"/>
    </source>
</evidence>
<dbReference type="GO" id="GO:0030496">
    <property type="term" value="C:midbody"/>
    <property type="evidence" value="ECO:0007669"/>
    <property type="project" value="UniProtKB-SubCell"/>
</dbReference>
<dbReference type="InterPro" id="IPR018114">
    <property type="entry name" value="TRYPSIN_HIS"/>
</dbReference>
<keyword evidence="12" id="KW-0547">Nucleotide-binding</keyword>
<dbReference type="NCBIfam" id="TIGR00231">
    <property type="entry name" value="small_GTP"/>
    <property type="match status" value="1"/>
</dbReference>
<comment type="subunit">
    <text evidence="20">Monomer. The zymogen is secreted as a ternary complex composed of procarboxypeptidase A, chymotrypsinogen C and proproteinase E.</text>
</comment>
<dbReference type="SUPFAM" id="SSF47353">
    <property type="entry name" value="Retrovirus capsid dimerization domain-like"/>
    <property type="match status" value="1"/>
</dbReference>
<dbReference type="GO" id="GO:0031258">
    <property type="term" value="C:lamellipodium membrane"/>
    <property type="evidence" value="ECO:0007669"/>
    <property type="project" value="UniProtKB-SubCell"/>
</dbReference>
<dbReference type="PROSITE" id="PS50804">
    <property type="entry name" value="SCAN_BOX"/>
    <property type="match status" value="1"/>
</dbReference>
<keyword evidence="14" id="KW-0342">GTP-binding</keyword>
<evidence type="ECO:0000256" key="12">
    <source>
        <dbReference type="ARBA" id="ARBA00022741"/>
    </source>
</evidence>
<dbReference type="InterPro" id="IPR037874">
    <property type="entry name" value="Cdc42"/>
</dbReference>
<reference evidence="27" key="1">
    <citation type="submission" date="2019-10" db="EMBL/GenBank/DDBJ databases">
        <title>The sequence and de novo assembly of the wild yak genome.</title>
        <authorList>
            <person name="Liu Y."/>
        </authorList>
    </citation>
    <scope>NUCLEOTIDE SEQUENCE [LARGE SCALE GENOMIC DNA]</scope>
    <source>
        <strain evidence="27">WY2019</strain>
    </source>
</reference>
<keyword evidence="9" id="KW-1003">Cell membrane</keyword>
<feature type="region of interest" description="Disordered" evidence="23">
    <location>
        <begin position="736"/>
        <end position="772"/>
    </location>
</feature>
<dbReference type="GO" id="GO:0004252">
    <property type="term" value="F:serine-type endopeptidase activity"/>
    <property type="evidence" value="ECO:0007669"/>
    <property type="project" value="InterPro"/>
</dbReference>
<dbReference type="CDD" id="cd07936">
    <property type="entry name" value="SCAN"/>
    <property type="match status" value="1"/>
</dbReference>
<dbReference type="FunFam" id="2.40.10.10:FF:000280">
    <property type="match status" value="1"/>
</dbReference>
<evidence type="ECO:0000256" key="15">
    <source>
        <dbReference type="ARBA" id="ARBA00023136"/>
    </source>
</evidence>
<dbReference type="GO" id="GO:0009653">
    <property type="term" value="P:anatomical structure morphogenesis"/>
    <property type="evidence" value="ECO:0007669"/>
    <property type="project" value="UniProtKB-ARBA"/>
</dbReference>
<dbReference type="CDD" id="cd00190">
    <property type="entry name" value="Tryp_SPc"/>
    <property type="match status" value="1"/>
</dbReference>
<dbReference type="PROSITE" id="PS00134">
    <property type="entry name" value="TRYPSIN_HIS"/>
    <property type="match status" value="1"/>
</dbReference>
<dbReference type="PROSITE" id="PS50240">
    <property type="entry name" value="TRYPSIN_DOM"/>
    <property type="match status" value="1"/>
</dbReference>
<dbReference type="SMART" id="SM00431">
    <property type="entry name" value="SCAN"/>
    <property type="match status" value="1"/>
</dbReference>
<evidence type="ECO:0000256" key="22">
    <source>
        <dbReference type="RuleBase" id="RU363034"/>
    </source>
</evidence>
<feature type="signal peptide" evidence="24">
    <location>
        <begin position="1"/>
        <end position="17"/>
    </location>
</feature>
<dbReference type="GO" id="GO:0005525">
    <property type="term" value="F:GTP binding"/>
    <property type="evidence" value="ECO:0007669"/>
    <property type="project" value="UniProtKB-KW"/>
</dbReference>
<evidence type="ECO:0000256" key="24">
    <source>
        <dbReference type="SAM" id="SignalP"/>
    </source>
</evidence>
<protein>
    <recommendedName>
        <fullName evidence="8">Cell division control protein 42 homolog</fullName>
        <ecNumber evidence="7">3.6.5.2</ecNumber>
    </recommendedName>
</protein>
<evidence type="ECO:0000256" key="8">
    <source>
        <dbReference type="ARBA" id="ARBA00016061"/>
    </source>
</evidence>
<dbReference type="PROSITE" id="PS51419">
    <property type="entry name" value="RAB"/>
    <property type="match status" value="1"/>
</dbReference>
<dbReference type="Gene3D" id="1.10.4020.10">
    <property type="entry name" value="DNA breaking-rejoining enzymes"/>
    <property type="match status" value="1"/>
</dbReference>
<dbReference type="GO" id="GO:0051130">
    <property type="term" value="P:positive regulation of cellular component organization"/>
    <property type="evidence" value="ECO:0007669"/>
    <property type="project" value="UniProtKB-ARBA"/>
</dbReference>
<dbReference type="SMART" id="SM00173">
    <property type="entry name" value="RAS"/>
    <property type="match status" value="1"/>
</dbReference>
<feature type="compositionally biased region" description="Acidic residues" evidence="23">
    <location>
        <begin position="316"/>
        <end position="326"/>
    </location>
</feature>
<evidence type="ECO:0000256" key="23">
    <source>
        <dbReference type="SAM" id="MobiDB-lite"/>
    </source>
</evidence>
<dbReference type="PANTHER" id="PTHR24257:SF22">
    <property type="entry name" value="CHYMOTRYPSIN-LIKE ELASTASE FAMILY MEMBER 3B"/>
    <property type="match status" value="1"/>
</dbReference>
<evidence type="ECO:0000256" key="11">
    <source>
        <dbReference type="ARBA" id="ARBA00022525"/>
    </source>
</evidence>
<dbReference type="SMART" id="SM00176">
    <property type="entry name" value="RAN"/>
    <property type="match status" value="1"/>
</dbReference>
<keyword evidence="22" id="KW-0378">Hydrolase</keyword>
<feature type="domain" description="SCAN box" evidence="26">
    <location>
        <begin position="340"/>
        <end position="399"/>
    </location>
</feature>
<keyword evidence="18" id="KW-0636">Prenylation</keyword>
<dbReference type="InterPro" id="IPR027417">
    <property type="entry name" value="P-loop_NTPase"/>
</dbReference>
<evidence type="ECO:0000256" key="14">
    <source>
        <dbReference type="ARBA" id="ARBA00023134"/>
    </source>
</evidence>
<dbReference type="Gene3D" id="2.40.10.10">
    <property type="entry name" value="Trypsin-like serine proteases"/>
    <property type="match status" value="2"/>
</dbReference>
<keyword evidence="24" id="KW-0732">Signal</keyword>
<keyword evidence="15" id="KW-0472">Membrane</keyword>
<dbReference type="InterPro" id="IPR033116">
    <property type="entry name" value="TRYPSIN_SER"/>
</dbReference>
<evidence type="ECO:0000256" key="21">
    <source>
        <dbReference type="PROSITE-ProRule" id="PRU00187"/>
    </source>
</evidence>
<dbReference type="GO" id="GO:0005634">
    <property type="term" value="C:nucleus"/>
    <property type="evidence" value="ECO:0007669"/>
    <property type="project" value="UniProtKB-SubCell"/>
</dbReference>
<evidence type="ECO:0000256" key="6">
    <source>
        <dbReference type="ARBA" id="ARBA00008112"/>
    </source>
</evidence>
<evidence type="ECO:0000256" key="17">
    <source>
        <dbReference type="ARBA" id="ARBA00023288"/>
    </source>
</evidence>
<dbReference type="GO" id="GO:0019901">
    <property type="term" value="F:protein kinase binding"/>
    <property type="evidence" value="ECO:0007669"/>
    <property type="project" value="UniProtKB-ARBA"/>
</dbReference>
<dbReference type="SUPFAM" id="SSF52540">
    <property type="entry name" value="P-loop containing nucleoside triphosphate hydrolases"/>
    <property type="match status" value="1"/>
</dbReference>
<evidence type="ECO:0000259" key="25">
    <source>
        <dbReference type="PROSITE" id="PS50240"/>
    </source>
</evidence>
<dbReference type="Proteomes" id="UP000322234">
    <property type="component" value="Unassembled WGS sequence"/>
</dbReference>
<evidence type="ECO:0000256" key="10">
    <source>
        <dbReference type="ARBA" id="ARBA00022481"/>
    </source>
</evidence>
<dbReference type="PROSITE" id="PS00135">
    <property type="entry name" value="TRYPSIN_SER"/>
    <property type="match status" value="1"/>
</dbReference>
<dbReference type="FunFam" id="2.40.10.10:FF:000004">
    <property type="entry name" value="Tryptase gamma 1"/>
    <property type="match status" value="1"/>
</dbReference>
<feature type="region of interest" description="Disordered" evidence="23">
    <location>
        <begin position="309"/>
        <end position="339"/>
    </location>
</feature>
<dbReference type="SMART" id="SM00174">
    <property type="entry name" value="RHO"/>
    <property type="match status" value="1"/>
</dbReference>
<dbReference type="InterPro" id="IPR043504">
    <property type="entry name" value="Peptidase_S1_PA_chymotrypsin"/>
</dbReference>
<name>A0A6B0RX42_9CETA</name>
<dbReference type="InterPro" id="IPR003309">
    <property type="entry name" value="SCAN_dom"/>
</dbReference>
<dbReference type="InterPro" id="IPR005225">
    <property type="entry name" value="Small_GTP-bd"/>
</dbReference>
<dbReference type="SUPFAM" id="SSF50494">
    <property type="entry name" value="Trypsin-like serine proteases"/>
    <property type="match status" value="1"/>
</dbReference>
<evidence type="ECO:0000256" key="2">
    <source>
        <dbReference type="ARBA" id="ARBA00004239"/>
    </source>
</evidence>
<evidence type="ECO:0000313" key="27">
    <source>
        <dbReference type="EMBL" id="MXQ93751.1"/>
    </source>
</evidence>
<dbReference type="PRINTS" id="PR00449">
    <property type="entry name" value="RASTRNSFRMNG"/>
</dbReference>
<dbReference type="SMART" id="SM00175">
    <property type="entry name" value="RAB"/>
    <property type="match status" value="1"/>
</dbReference>
<keyword evidence="22" id="KW-0720">Serine protease</keyword>
<dbReference type="CDD" id="cd01874">
    <property type="entry name" value="Cdc42"/>
    <property type="match status" value="1"/>
</dbReference>
<dbReference type="GO" id="GO:0006508">
    <property type="term" value="P:proteolysis"/>
    <property type="evidence" value="ECO:0007669"/>
    <property type="project" value="UniProtKB-KW"/>
</dbReference>
<dbReference type="SMART" id="SM00020">
    <property type="entry name" value="Tryp_SPc"/>
    <property type="match status" value="1"/>
</dbReference>
<dbReference type="InterPro" id="IPR050850">
    <property type="entry name" value="Peptidase_S1_Elastase_sf"/>
</dbReference>
<keyword evidence="10" id="KW-0488">Methylation</keyword>
<keyword evidence="22" id="KW-0645">Protease</keyword>
<keyword evidence="11" id="KW-0964">Secreted</keyword>
<evidence type="ECO:0000256" key="5">
    <source>
        <dbReference type="ARBA" id="ARBA00004588"/>
    </source>
</evidence>
<dbReference type="Gene3D" id="3.40.50.300">
    <property type="entry name" value="P-loop containing nucleotide triphosphate hydrolases"/>
    <property type="match status" value="1"/>
</dbReference>
<evidence type="ECO:0000256" key="7">
    <source>
        <dbReference type="ARBA" id="ARBA00011984"/>
    </source>
</evidence>
<feature type="chain" id="PRO_5025382817" description="Cell division control protein 42 homolog" evidence="24">
    <location>
        <begin position="18"/>
        <end position="772"/>
    </location>
</feature>
<accession>A0A6B0RX42</accession>
<dbReference type="InterPro" id="IPR038269">
    <property type="entry name" value="SCAN_sf"/>
</dbReference>
<dbReference type="Pfam" id="PF02023">
    <property type="entry name" value="SCAN"/>
    <property type="match status" value="1"/>
</dbReference>
<evidence type="ECO:0000256" key="13">
    <source>
        <dbReference type="ARBA" id="ARBA00022902"/>
    </source>
</evidence>
<dbReference type="GO" id="GO:0005737">
    <property type="term" value="C:cytoplasm"/>
    <property type="evidence" value="ECO:0007669"/>
    <property type="project" value="UniProtKB-ARBA"/>
</dbReference>
<evidence type="ECO:0000256" key="1">
    <source>
        <dbReference type="ARBA" id="ARBA00004214"/>
    </source>
</evidence>
<keyword evidence="17" id="KW-0449">Lipoprotein</keyword>
<dbReference type="EC" id="3.6.5.2" evidence="7"/>
<evidence type="ECO:0000256" key="4">
    <source>
        <dbReference type="ARBA" id="ARBA00004342"/>
    </source>
</evidence>
<comment type="caution">
    <text evidence="27">The sequence shown here is derived from an EMBL/GenBank/DDBJ whole genome shotgun (WGS) entry which is preliminary data.</text>
</comment>
<proteinExistence type="inferred from homology"/>
<gene>
    <name evidence="27" type="ORF">E5288_WYG016923</name>
</gene>
<dbReference type="FunFam" id="3.40.50.300:FF:000167">
    <property type="entry name" value="Cell division control protein 42 homolog"/>
    <property type="match status" value="1"/>
</dbReference>
<dbReference type="PROSITE" id="PS51421">
    <property type="entry name" value="RAS"/>
    <property type="match status" value="1"/>
</dbReference>
<dbReference type="GO" id="GO:0003925">
    <property type="term" value="F:G protein activity"/>
    <property type="evidence" value="ECO:0007669"/>
    <property type="project" value="UniProtKB-EC"/>
</dbReference>
<dbReference type="GO" id="GO:0005615">
    <property type="term" value="C:extracellular space"/>
    <property type="evidence" value="ECO:0007669"/>
    <property type="project" value="TreeGrafter"/>
</dbReference>
<evidence type="ECO:0000256" key="20">
    <source>
        <dbReference type="ARBA" id="ARBA00062820"/>
    </source>
</evidence>
<evidence type="ECO:0000256" key="3">
    <source>
        <dbReference type="ARBA" id="ARBA00004279"/>
    </source>
</evidence>
<organism evidence="27 28">
    <name type="scientific">Bos mutus</name>
    <name type="common">wild yak</name>
    <dbReference type="NCBI Taxonomy" id="72004"/>
    <lineage>
        <taxon>Eukaryota</taxon>
        <taxon>Metazoa</taxon>
        <taxon>Chordata</taxon>
        <taxon>Craniata</taxon>
        <taxon>Vertebrata</taxon>
        <taxon>Euteleostomi</taxon>
        <taxon>Mammalia</taxon>
        <taxon>Eutheria</taxon>
        <taxon>Laurasiatheria</taxon>
        <taxon>Artiodactyla</taxon>
        <taxon>Ruminantia</taxon>
        <taxon>Pecora</taxon>
        <taxon>Bovidae</taxon>
        <taxon>Bovinae</taxon>
        <taxon>Bos</taxon>
    </lineage>
</organism>
<dbReference type="PANTHER" id="PTHR24257">
    <property type="entry name" value="CHYMOTRYPSIN-LIKE ELASTASE FAMILY MEMBER"/>
    <property type="match status" value="1"/>
</dbReference>
<keyword evidence="28" id="KW-1185">Reference proteome</keyword>
<keyword evidence="16" id="KW-1015">Disulfide bond</keyword>
<comment type="similarity">
    <text evidence="6">Belongs to the small GTPase superfamily. Rho family. CDC42 subfamily.</text>
</comment>
<dbReference type="GO" id="GO:0030425">
    <property type="term" value="C:dendrite"/>
    <property type="evidence" value="ECO:0007669"/>
    <property type="project" value="UniProtKB-SubCell"/>
</dbReference>
<dbReference type="InterPro" id="IPR009003">
    <property type="entry name" value="Peptidase_S1_PA"/>
</dbReference>
<dbReference type="Pfam" id="PF00071">
    <property type="entry name" value="Ras"/>
    <property type="match status" value="1"/>
</dbReference>
<dbReference type="EMBL" id="VBQZ03000098">
    <property type="protein sequence ID" value="MXQ93751.1"/>
    <property type="molecule type" value="Genomic_DNA"/>
</dbReference>
<comment type="subcellular location">
    <subcellularLocation>
        <location evidence="4">Cell membrane</location>
        <topology evidence="4">Lipid-anchor</topology>
        <orientation evidence="4">Cytoplasmic side</orientation>
    </subcellularLocation>
    <subcellularLocation>
        <location evidence="3">Cell projection</location>
        <location evidence="3">Dendrite</location>
    </subcellularLocation>
    <subcellularLocation>
        <location evidence="5">Cell projection</location>
        <location evidence="5">Lamellipodium membrane</location>
        <topology evidence="5">Peripheral membrane protein</topology>
        <orientation evidence="5">Cytoplasmic side</orientation>
    </subcellularLocation>
    <subcellularLocation>
        <location evidence="1">Midbody</location>
    </subcellularLocation>
    <subcellularLocation>
        <location evidence="21">Nucleus</location>
    </subcellularLocation>
    <subcellularLocation>
        <location evidence="2">Secreted</location>
        <location evidence="2">Extracellular space</location>
    </subcellularLocation>
</comment>
<dbReference type="Pfam" id="PF00089">
    <property type="entry name" value="Trypsin"/>
    <property type="match status" value="1"/>
</dbReference>
<evidence type="ECO:0000256" key="19">
    <source>
        <dbReference type="ARBA" id="ARBA00047660"/>
    </source>
</evidence>
<feature type="domain" description="Peptidase S1" evidence="25">
    <location>
        <begin position="29"/>
        <end position="268"/>
    </location>
</feature>
<comment type="catalytic activity">
    <reaction evidence="19">
        <text>GTP + H2O = GDP + phosphate + H(+)</text>
        <dbReference type="Rhea" id="RHEA:19669"/>
        <dbReference type="ChEBI" id="CHEBI:15377"/>
        <dbReference type="ChEBI" id="CHEBI:15378"/>
        <dbReference type="ChEBI" id="CHEBI:37565"/>
        <dbReference type="ChEBI" id="CHEBI:43474"/>
        <dbReference type="ChEBI" id="CHEBI:58189"/>
        <dbReference type="EC" id="3.6.5.2"/>
    </reaction>
    <physiologicalReaction direction="left-to-right" evidence="19">
        <dbReference type="Rhea" id="RHEA:19670"/>
    </physiologicalReaction>
</comment>
<dbReference type="PROSITE" id="PS51420">
    <property type="entry name" value="RHO"/>
    <property type="match status" value="1"/>
</dbReference>
<dbReference type="GO" id="GO:0007399">
    <property type="term" value="P:nervous system development"/>
    <property type="evidence" value="ECO:0007669"/>
    <property type="project" value="UniProtKB-KW"/>
</dbReference>
<sequence>MMIQLLSFLLFVALASGFSQPFSRPSSRVVNGEDAVPYSWPWQVSLQYEKDGAFHHTCGGSLIAPDWVVTAGHCISTSRTYQVVLGEYDRSVLEGSEQVIPINAGDLFVHPLWNSNCVACGNDIALVKLSRSAQLGDKVQFANLPPAGDILPNEAPCYISGWGRLYTGGPLPDKLQEALLPVVDYEHCSQWDWWGITVQKTMVCAGGDTRSGCNGDSGGPLNCPAADGSWQVHGVTSFVSAFGCNTIKKPTVFTRVSAFIDWIDESSRMETEGYPEMQRDGEVQNDEIRSPPNERMAEEPEGILIAPPQVQVPPESLDEDSEDDLETVPRRSPLNPAASRQRFRQFRYEDAAGPRDVLRHLQELAGQWLRPDIHTKEQIVEMLVQEQFQAVLPEELRAWALRIYNAKKFGIPGCMKVQGPEADLGTAEPEARGNWKMISVVLMRFVSSWKFGKGAEETPRSAANAPAEELSGYKTVSVMQTIKCVVVGDGAVGKTCLLISYTTNKFPSEYVPTVFDNYAVTVMIGGEPYTLGLFDTAGQEDYDRLRPLSYPQTDVFLVCFSVVSPSSFENVKEKWVPEITHHCPKTPFLLVGTQIDLRDDPSTIEKLAKNKQKPITPETAEKLARDLKAVKYVECSALTQKGLKNVFDEAILAALEPPEPKKSRRDLQCRVLMAEGGEKALLRTVYFLLFIFLCSMALKPCLWSPQDFLGPLAVQKELRRKSALITSFPERFRPESEDIVKDGSGHGLCELTGPRSPGNLPSSEAELLGPTA</sequence>
<dbReference type="InterPro" id="IPR001806">
    <property type="entry name" value="Small_GTPase"/>
</dbReference>
<dbReference type="AlphaFoldDB" id="A0A6B0RX42"/>